<dbReference type="RefSeq" id="WP_093665508.1">
    <property type="nucleotide sequence ID" value="NZ_FOCF01000004.1"/>
</dbReference>
<dbReference type="OrthoDB" id="8853994at2"/>
<reference evidence="2" key="1">
    <citation type="submission" date="2016-10" db="EMBL/GenBank/DDBJ databases">
        <authorList>
            <person name="Varghese N."/>
            <person name="Submissions S."/>
        </authorList>
    </citation>
    <scope>NUCLEOTIDE SEQUENCE [LARGE SCALE GENOMIC DNA]</scope>
    <source>
        <strain evidence="2">S6-262</strain>
    </source>
</reference>
<protein>
    <submittedName>
        <fullName evidence="1">Uncharacterized membrane protein</fullName>
    </submittedName>
</protein>
<name>A0A1H8DK11_9SPHN</name>
<accession>A0A1H8DK11</accession>
<evidence type="ECO:0000313" key="2">
    <source>
        <dbReference type="Proteomes" id="UP000199206"/>
    </source>
</evidence>
<dbReference type="STRING" id="1166340.SAMN05192583_1958"/>
<proteinExistence type="predicted"/>
<dbReference type="EMBL" id="FOCF01000004">
    <property type="protein sequence ID" value="SEN07610.1"/>
    <property type="molecule type" value="Genomic_DNA"/>
</dbReference>
<evidence type="ECO:0000313" key="1">
    <source>
        <dbReference type="EMBL" id="SEN07610.1"/>
    </source>
</evidence>
<dbReference type="Proteomes" id="UP000199206">
    <property type="component" value="Unassembled WGS sequence"/>
</dbReference>
<keyword evidence="2" id="KW-1185">Reference proteome</keyword>
<organism evidence="1 2">
    <name type="scientific">Sphingomonas gellani</name>
    <dbReference type="NCBI Taxonomy" id="1166340"/>
    <lineage>
        <taxon>Bacteria</taxon>
        <taxon>Pseudomonadati</taxon>
        <taxon>Pseudomonadota</taxon>
        <taxon>Alphaproteobacteria</taxon>
        <taxon>Sphingomonadales</taxon>
        <taxon>Sphingomonadaceae</taxon>
        <taxon>Sphingomonas</taxon>
    </lineage>
</organism>
<dbReference type="AlphaFoldDB" id="A0A1H8DK11"/>
<gene>
    <name evidence="1" type="ORF">SAMN05192583_1958</name>
</gene>
<sequence>MLASFLMGLVGGQRAMTPLATVAVASARGELPKDNGAPALLAHPLVAAGAVALAIGEMAGDKQKTAPDRIVPIGLAARFVTSAVAGAALAPKRQRWLGAAIGGVTAVVASYPGWRARMATMPRYGQTPTGFVEDAAVLAGAATIVRKADRLAPA</sequence>